<dbReference type="InterPro" id="IPR027417">
    <property type="entry name" value="P-loop_NTPase"/>
</dbReference>
<accession>A0AAN7CI31</accession>
<evidence type="ECO:0000313" key="3">
    <source>
        <dbReference type="EMBL" id="KAK4242021.1"/>
    </source>
</evidence>
<dbReference type="InterPro" id="IPR056884">
    <property type="entry name" value="NPHP3-like_N"/>
</dbReference>
<name>A0AAN7CI31_9PEZI</name>
<dbReference type="PANTHER" id="PTHR10039">
    <property type="entry name" value="AMELOGENIN"/>
    <property type="match status" value="1"/>
</dbReference>
<proteinExistence type="predicted"/>
<feature type="domain" description="Nephrocystin 3-like N-terminal" evidence="2">
    <location>
        <begin position="221"/>
        <end position="382"/>
    </location>
</feature>
<dbReference type="SUPFAM" id="SSF52540">
    <property type="entry name" value="P-loop containing nucleoside triphosphate hydrolases"/>
    <property type="match status" value="1"/>
</dbReference>
<dbReference type="InterPro" id="IPR036770">
    <property type="entry name" value="Ankyrin_rpt-contain_sf"/>
</dbReference>
<reference evidence="3" key="2">
    <citation type="submission" date="2023-05" db="EMBL/GenBank/DDBJ databases">
        <authorList>
            <consortium name="Lawrence Berkeley National Laboratory"/>
            <person name="Steindorff A."/>
            <person name="Hensen N."/>
            <person name="Bonometti L."/>
            <person name="Westerberg I."/>
            <person name="Brannstrom I.O."/>
            <person name="Guillou S."/>
            <person name="Cros-Aarteil S."/>
            <person name="Calhoun S."/>
            <person name="Haridas S."/>
            <person name="Kuo A."/>
            <person name="Mondo S."/>
            <person name="Pangilinan J."/>
            <person name="Riley R."/>
            <person name="Labutti K."/>
            <person name="Andreopoulos B."/>
            <person name="Lipzen A."/>
            <person name="Chen C."/>
            <person name="Yanf M."/>
            <person name="Daum C."/>
            <person name="Ng V."/>
            <person name="Clum A."/>
            <person name="Ohm R."/>
            <person name="Martin F."/>
            <person name="Silar P."/>
            <person name="Natvig D."/>
            <person name="Lalanne C."/>
            <person name="Gautier V."/>
            <person name="Ament-Velasquez S.L."/>
            <person name="Kruys A."/>
            <person name="Hutchinson M.I."/>
            <person name="Powell A.J."/>
            <person name="Barry K."/>
            <person name="Miller A.N."/>
            <person name="Grigoriev I.V."/>
            <person name="Debuchy R."/>
            <person name="Gladieux P."/>
            <person name="Thoren M.H."/>
            <person name="Johannesson H."/>
        </authorList>
    </citation>
    <scope>NUCLEOTIDE SEQUENCE</scope>
    <source>
        <strain evidence="3">CBS 532.94</strain>
    </source>
</reference>
<organism evidence="3 4">
    <name type="scientific">Achaetomium macrosporum</name>
    <dbReference type="NCBI Taxonomy" id="79813"/>
    <lineage>
        <taxon>Eukaryota</taxon>
        <taxon>Fungi</taxon>
        <taxon>Dikarya</taxon>
        <taxon>Ascomycota</taxon>
        <taxon>Pezizomycotina</taxon>
        <taxon>Sordariomycetes</taxon>
        <taxon>Sordariomycetidae</taxon>
        <taxon>Sordariales</taxon>
        <taxon>Chaetomiaceae</taxon>
        <taxon>Achaetomium</taxon>
    </lineage>
</organism>
<dbReference type="Pfam" id="PF24883">
    <property type="entry name" value="NPHP3_N"/>
    <property type="match status" value="1"/>
</dbReference>
<evidence type="ECO:0000259" key="2">
    <source>
        <dbReference type="Pfam" id="PF24883"/>
    </source>
</evidence>
<dbReference type="EMBL" id="MU860013">
    <property type="protein sequence ID" value="KAK4242021.1"/>
    <property type="molecule type" value="Genomic_DNA"/>
</dbReference>
<dbReference type="AlphaFoldDB" id="A0AAN7CI31"/>
<dbReference type="Proteomes" id="UP001303760">
    <property type="component" value="Unassembled WGS sequence"/>
</dbReference>
<gene>
    <name evidence="3" type="ORF">C8A03DRAFT_40590</name>
</gene>
<keyword evidence="1" id="KW-0677">Repeat</keyword>
<sequence length="1098" mass="123649">MLDSLPLARIHRRLKIPKPLTPRMIRWTLQSRRIKVKPHLERVNATIDFISPFVSMEPTAGTAIGLIKASISIAAAIFGHFDDITKDITTFLERIPAIDRCAEVVKADGRMSAIYDALVNVYKDLLEFYLKSMTLFEESRFVLRAALDILKSEVAGIVLSFKEHAELLSKLLEAEVFASTQEIKDEQLEIKIETTIGETLERNAEYEWSYRNELRRRADDACSWIISNDSFSFWVNSRESGLLALFGNMGFGKTMTTAFVADSLAQRGLPLCAYYCKDEHETTKLGNIYRSILAQILRQKPNLKRRFWNWYNEESAGGSDPTHFDDKLRKLLYEFISSFTTPVFIVLDALDECEAGPRKELFSLFGDLFEGNARLKVFVSSRYNDAVEDDLPSGFARIELHTPQDRDRAIAAYLIANTNVPLTFHSRVVEELAARAEGSAIWLKIAIAYVAGSRIKSSEGLRIALDRLPSSKALTELYGKLFSKICDEIPDNETLLGNALEILAVARRPLTEEELAYAVFTPVDEVVVKLSTLAELASSVDLLNLVRPFITATKGEGGKTTRLRLLHQSLKDLVLTAPPFEWCSAKEVARRKKGARTAELEANLLHRCIENLLFDECEEKSLFPDPDSEPLSPEFPVLSPELLTGWTGMFDEEQHDENPASTDTSDSRMPPVMDPSQLGFGSFFAYAAVYWTSHFSDVSPERRPDAGKLINLCRKGSLRLQNWVEQWRRPSGSYILERDFAFASSTVAKSDLDPLAVTALFGPVESVTDLLSLDVSSPFLTQDLAWTYAEILLNRHYYSAIRLLVQNRTLKSTLCSTKFLYFILDALIGRGERHAIIPELEGVIEYLISQLREGLLNRGNRLFCRAAECGCLIMIRKLWSAAEKDPGLRQALLTPDAGHPGRAASLHHHQSIGLAAYMGYADVVRFLCQQPELEPHLRYINDSGLTVFHQAMKYLNEEVLVTLIRHWPEGVNVRDKDRSTPLCHLIYDRGRSNEDRVIRFTRILLHEGRADATGRDDDSGHSPLCIAVRRGYIALLRVLVVEGGADVWQVVTIDEGTGRPALIKGMETYDNDVEGVRDRILKELCSLLPLAVSVEYLI</sequence>
<dbReference type="PANTHER" id="PTHR10039:SF10">
    <property type="entry name" value="NACHT DOMAIN-CONTAINING PROTEIN"/>
    <property type="match status" value="1"/>
</dbReference>
<reference evidence="3" key="1">
    <citation type="journal article" date="2023" name="Mol. Phylogenet. Evol.">
        <title>Genome-scale phylogeny and comparative genomics of the fungal order Sordariales.</title>
        <authorList>
            <person name="Hensen N."/>
            <person name="Bonometti L."/>
            <person name="Westerberg I."/>
            <person name="Brannstrom I.O."/>
            <person name="Guillou S."/>
            <person name="Cros-Aarteil S."/>
            <person name="Calhoun S."/>
            <person name="Haridas S."/>
            <person name="Kuo A."/>
            <person name="Mondo S."/>
            <person name="Pangilinan J."/>
            <person name="Riley R."/>
            <person name="LaButti K."/>
            <person name="Andreopoulos B."/>
            <person name="Lipzen A."/>
            <person name="Chen C."/>
            <person name="Yan M."/>
            <person name="Daum C."/>
            <person name="Ng V."/>
            <person name="Clum A."/>
            <person name="Steindorff A."/>
            <person name="Ohm R.A."/>
            <person name="Martin F."/>
            <person name="Silar P."/>
            <person name="Natvig D.O."/>
            <person name="Lalanne C."/>
            <person name="Gautier V."/>
            <person name="Ament-Velasquez S.L."/>
            <person name="Kruys A."/>
            <person name="Hutchinson M.I."/>
            <person name="Powell A.J."/>
            <person name="Barry K."/>
            <person name="Miller A.N."/>
            <person name="Grigoriev I.V."/>
            <person name="Debuchy R."/>
            <person name="Gladieux P."/>
            <person name="Hiltunen Thoren M."/>
            <person name="Johannesson H."/>
        </authorList>
    </citation>
    <scope>NUCLEOTIDE SEQUENCE</scope>
    <source>
        <strain evidence="3">CBS 532.94</strain>
    </source>
</reference>
<evidence type="ECO:0000256" key="1">
    <source>
        <dbReference type="ARBA" id="ARBA00022737"/>
    </source>
</evidence>
<keyword evidence="4" id="KW-1185">Reference proteome</keyword>
<evidence type="ECO:0000313" key="4">
    <source>
        <dbReference type="Proteomes" id="UP001303760"/>
    </source>
</evidence>
<dbReference type="Gene3D" id="1.25.40.20">
    <property type="entry name" value="Ankyrin repeat-containing domain"/>
    <property type="match status" value="1"/>
</dbReference>
<dbReference type="Gene3D" id="3.40.50.300">
    <property type="entry name" value="P-loop containing nucleotide triphosphate hydrolases"/>
    <property type="match status" value="1"/>
</dbReference>
<comment type="caution">
    <text evidence="3">The sequence shown here is derived from an EMBL/GenBank/DDBJ whole genome shotgun (WGS) entry which is preliminary data.</text>
</comment>
<protein>
    <recommendedName>
        <fullName evidence="2">Nephrocystin 3-like N-terminal domain-containing protein</fullName>
    </recommendedName>
</protein>
<dbReference type="SUPFAM" id="SSF48403">
    <property type="entry name" value="Ankyrin repeat"/>
    <property type="match status" value="1"/>
</dbReference>